<dbReference type="InterPro" id="IPR000477">
    <property type="entry name" value="RT_dom"/>
</dbReference>
<reference evidence="2" key="2">
    <citation type="submission" date="2025-09" db="UniProtKB">
        <authorList>
            <consortium name="Ensembl"/>
        </authorList>
    </citation>
    <scope>IDENTIFICATION</scope>
</reference>
<dbReference type="Pfam" id="PF00078">
    <property type="entry name" value="RVT_1"/>
    <property type="match status" value="1"/>
</dbReference>
<name>A0A3B4T3X5_SERDU</name>
<evidence type="ECO:0000313" key="3">
    <source>
        <dbReference type="Proteomes" id="UP000261420"/>
    </source>
</evidence>
<proteinExistence type="predicted"/>
<dbReference type="PROSITE" id="PS50878">
    <property type="entry name" value="RT_POL"/>
    <property type="match status" value="1"/>
</dbReference>
<sequence length="318" mass="36374">TAVIKPLLKKKNLDPNVIANYQPISNLPFLSKILEKTVYIQLKKYLTSNSLLDIYQSGFRPHHSTETALIKVINDLHINTDSKKISILVLLDLSAAFDTVDHKILLERLEKWVGLSGPVLKWFNSYLHDRKSYVSISDFSSNKKDVTCGVPQGSILGPLLFNLYMLPLSHIITNHNVNYHNYADDSQLYISLYHDDLSPIQSLTQCISDINKWMTENFLQLNKDKTEILIFGAQTQRLRVAEHLKSLSLESKTVAKNLGIIMDSNLNFRSHINHITKSSFYHLKNISKLRSFLSKPDSEKLIHAFITSRLDYCNGLFT</sequence>
<dbReference type="Ensembl" id="ENSSDUT00000000898.1">
    <property type="protein sequence ID" value="ENSSDUP00000000853.1"/>
    <property type="gene ID" value="ENSSDUG00000000707.1"/>
</dbReference>
<dbReference type="AlphaFoldDB" id="A0A3B4T3X5"/>
<dbReference type="CDD" id="cd01650">
    <property type="entry name" value="RT_nLTR_like"/>
    <property type="match status" value="1"/>
</dbReference>
<accession>A0A3B4T3X5</accession>
<dbReference type="PANTHER" id="PTHR33332">
    <property type="entry name" value="REVERSE TRANSCRIPTASE DOMAIN-CONTAINING PROTEIN"/>
    <property type="match status" value="1"/>
</dbReference>
<dbReference type="OMA" id="NDLHINT"/>
<dbReference type="Proteomes" id="UP000261420">
    <property type="component" value="Unplaced"/>
</dbReference>
<keyword evidence="3" id="KW-1185">Reference proteome</keyword>
<dbReference type="SUPFAM" id="SSF56672">
    <property type="entry name" value="DNA/RNA polymerases"/>
    <property type="match status" value="1"/>
</dbReference>
<dbReference type="InterPro" id="IPR043502">
    <property type="entry name" value="DNA/RNA_pol_sf"/>
</dbReference>
<evidence type="ECO:0000259" key="1">
    <source>
        <dbReference type="PROSITE" id="PS50878"/>
    </source>
</evidence>
<evidence type="ECO:0000313" key="2">
    <source>
        <dbReference type="Ensembl" id="ENSSDUP00000000853.1"/>
    </source>
</evidence>
<dbReference type="GeneTree" id="ENSGT01150000286986"/>
<reference evidence="2" key="1">
    <citation type="submission" date="2025-08" db="UniProtKB">
        <authorList>
            <consortium name="Ensembl"/>
        </authorList>
    </citation>
    <scope>IDENTIFICATION</scope>
</reference>
<protein>
    <recommendedName>
        <fullName evidence="1">Reverse transcriptase domain-containing protein</fullName>
    </recommendedName>
</protein>
<organism evidence="2 3">
    <name type="scientific">Seriola dumerili</name>
    <name type="common">Greater amberjack</name>
    <name type="synonym">Caranx dumerili</name>
    <dbReference type="NCBI Taxonomy" id="41447"/>
    <lineage>
        <taxon>Eukaryota</taxon>
        <taxon>Metazoa</taxon>
        <taxon>Chordata</taxon>
        <taxon>Craniata</taxon>
        <taxon>Vertebrata</taxon>
        <taxon>Euteleostomi</taxon>
        <taxon>Actinopterygii</taxon>
        <taxon>Neopterygii</taxon>
        <taxon>Teleostei</taxon>
        <taxon>Neoteleostei</taxon>
        <taxon>Acanthomorphata</taxon>
        <taxon>Carangaria</taxon>
        <taxon>Carangiformes</taxon>
        <taxon>Carangidae</taxon>
        <taxon>Seriola</taxon>
    </lineage>
</organism>
<dbReference type="STRING" id="41447.ENSSDUP00000000853"/>
<feature type="domain" description="Reverse transcriptase" evidence="1">
    <location>
        <begin position="1"/>
        <end position="262"/>
    </location>
</feature>